<dbReference type="PANTHER" id="PTHR43098:SF2">
    <property type="entry name" value="FAD-BINDING MONOOXYGENASE AUSB-RELATED"/>
    <property type="match status" value="1"/>
</dbReference>
<evidence type="ECO:0000256" key="3">
    <source>
        <dbReference type="ARBA" id="ARBA00022630"/>
    </source>
</evidence>
<dbReference type="Gene3D" id="3.50.50.60">
    <property type="entry name" value="FAD/NAD(P)-binding domain"/>
    <property type="match status" value="3"/>
</dbReference>
<comment type="caution">
    <text evidence="7">The sequence shown here is derived from an EMBL/GenBank/DDBJ whole genome shotgun (WGS) entry which is preliminary data.</text>
</comment>
<dbReference type="Pfam" id="PF13450">
    <property type="entry name" value="NAD_binding_8"/>
    <property type="match status" value="1"/>
</dbReference>
<dbReference type="EMBL" id="JASAOK010000045">
    <property type="protein sequence ID" value="KAK6212093.1"/>
    <property type="molecule type" value="Genomic_DNA"/>
</dbReference>
<dbReference type="GO" id="GO:0004497">
    <property type="term" value="F:monooxygenase activity"/>
    <property type="evidence" value="ECO:0007669"/>
    <property type="project" value="UniProtKB-KW"/>
</dbReference>
<gene>
    <name evidence="7" type="ORF">QIS74_10047</name>
</gene>
<dbReference type="Proteomes" id="UP001327957">
    <property type="component" value="Unassembled WGS sequence"/>
</dbReference>
<evidence type="ECO:0000256" key="5">
    <source>
        <dbReference type="ARBA" id="ARBA00022857"/>
    </source>
</evidence>
<evidence type="ECO:0000313" key="7">
    <source>
        <dbReference type="EMBL" id="KAK6212093.1"/>
    </source>
</evidence>
<evidence type="ECO:0000256" key="2">
    <source>
        <dbReference type="ARBA" id="ARBA00010139"/>
    </source>
</evidence>
<sequence>MTVPETSRENLREKYAAERDKRLRPENLQKWVSFREPELADMDRDLNIDYEALRSRDQPLENGSEVQVLIVGAGIHGVVMAHRLVAEGGIKSDDLVLVDRAGGYGGTWYWNRYPGVMCDVEGYCYLPLLEETGYVPSKRYPTGDEIREQCERVARHSNLRGQFGTTTTHHQWDEASRRWIVEMERGTGPGQTPESLTVKCQFLITAGGVHPSPQIPRLNGLNVFRSVLGKQVIHTARWDWALSGGSQAEPDMVHFKGKTVGIIGTGATAVQVVPHVAKWAKQVYVFQRTPAYVGEHSQRETTEEYWQTVAGKPGWQRERQANLDAAVMKVADTPDLVQDGWSQTAALAAFVGREGKIIQAGEEEAHERALIDLDTPWAEKMRRRIDEEVKDPAVAARLKPWYPGFCKRPTFHNSYLSAFNEPHVTLVDTQGAGVRSYTANGVMANGREYELDVLVLATGYTNSVVDPSPEMAVNAPILGRGRRTLQDKFGSNDFGTLFGALTHGFPNLFFFTVAGTGLSANLTPALDTNARLVAHVVSQALRQASSSSSSSLSSSPRRAVVEVSKQAEDEYSRKVAERARWFSALFRCTPNSFLDDKKMVKAKEKAKTDEDDELERRKACWGEGILDFQSMVDEWTKKGDMEGVVVQC</sequence>
<dbReference type="SUPFAM" id="SSF51905">
    <property type="entry name" value="FAD/NAD(P)-binding domain"/>
    <property type="match status" value="1"/>
</dbReference>
<dbReference type="InterPro" id="IPR050775">
    <property type="entry name" value="FAD-binding_Monooxygenases"/>
</dbReference>
<keyword evidence="5" id="KW-0521">NADP</keyword>
<keyword evidence="6" id="KW-0560">Oxidoreductase</keyword>
<keyword evidence="8" id="KW-1185">Reference proteome</keyword>
<proteinExistence type="inferred from homology"/>
<accession>A0AAV9T2C7</accession>
<comment type="cofactor">
    <cofactor evidence="1">
        <name>FAD</name>
        <dbReference type="ChEBI" id="CHEBI:57692"/>
    </cofactor>
</comment>
<dbReference type="AlphaFoldDB" id="A0AAV9T2C7"/>
<dbReference type="PANTHER" id="PTHR43098">
    <property type="entry name" value="L-ORNITHINE N(5)-MONOOXYGENASE-RELATED"/>
    <property type="match status" value="1"/>
</dbReference>
<organism evidence="7 8">
    <name type="scientific">Colletotrichum tabaci</name>
    <dbReference type="NCBI Taxonomy" id="1209068"/>
    <lineage>
        <taxon>Eukaryota</taxon>
        <taxon>Fungi</taxon>
        <taxon>Dikarya</taxon>
        <taxon>Ascomycota</taxon>
        <taxon>Pezizomycotina</taxon>
        <taxon>Sordariomycetes</taxon>
        <taxon>Hypocreomycetidae</taxon>
        <taxon>Glomerellales</taxon>
        <taxon>Glomerellaceae</taxon>
        <taxon>Colletotrichum</taxon>
        <taxon>Colletotrichum destructivum species complex</taxon>
    </lineage>
</organism>
<comment type="similarity">
    <text evidence="2">Belongs to the FAD-binding monooxygenase family.</text>
</comment>
<evidence type="ECO:0000313" key="8">
    <source>
        <dbReference type="Proteomes" id="UP001327957"/>
    </source>
</evidence>
<evidence type="ECO:0000256" key="1">
    <source>
        <dbReference type="ARBA" id="ARBA00001974"/>
    </source>
</evidence>
<dbReference type="InterPro" id="IPR036188">
    <property type="entry name" value="FAD/NAD-bd_sf"/>
</dbReference>
<reference evidence="7 8" key="1">
    <citation type="submission" date="2023-04" db="EMBL/GenBank/DDBJ databases">
        <title>Colletotrichum tabacum stain YC1 causing leaf anthracnose on Nicotiana tabacum(L.) cv.</title>
        <authorList>
            <person name="Ji Z."/>
            <person name="Wang M."/>
            <person name="Zhang J."/>
            <person name="Wang N."/>
            <person name="Zhou Z."/>
        </authorList>
    </citation>
    <scope>NUCLEOTIDE SEQUENCE [LARGE SCALE GENOMIC DNA]</scope>
    <source>
        <strain evidence="7 8">YC1</strain>
    </source>
</reference>
<evidence type="ECO:0000256" key="4">
    <source>
        <dbReference type="ARBA" id="ARBA00022827"/>
    </source>
</evidence>
<keyword evidence="7" id="KW-0503">Monooxygenase</keyword>
<protein>
    <submittedName>
        <fullName evidence="7">Monooxygenase</fullName>
    </submittedName>
</protein>
<keyword evidence="4" id="KW-0274">FAD</keyword>
<keyword evidence="3" id="KW-0285">Flavoprotein</keyword>
<evidence type="ECO:0000256" key="6">
    <source>
        <dbReference type="ARBA" id="ARBA00023002"/>
    </source>
</evidence>
<name>A0AAV9T2C7_9PEZI</name>